<dbReference type="InterPro" id="IPR052016">
    <property type="entry name" value="Bact_Sigma-Reg"/>
</dbReference>
<dbReference type="SUPFAM" id="SSF81606">
    <property type="entry name" value="PP2C-like"/>
    <property type="match status" value="1"/>
</dbReference>
<dbReference type="Gene3D" id="3.60.40.10">
    <property type="entry name" value="PPM-type phosphatase domain"/>
    <property type="match status" value="1"/>
</dbReference>
<dbReference type="Pfam" id="PF07228">
    <property type="entry name" value="SpoIIE"/>
    <property type="match status" value="1"/>
</dbReference>
<evidence type="ECO:0000256" key="1">
    <source>
        <dbReference type="ARBA" id="ARBA00022801"/>
    </source>
</evidence>
<dbReference type="GO" id="GO:0016791">
    <property type="term" value="F:phosphatase activity"/>
    <property type="evidence" value="ECO:0007669"/>
    <property type="project" value="TreeGrafter"/>
</dbReference>
<dbReference type="AlphaFoldDB" id="X1DF66"/>
<dbReference type="InterPro" id="IPR001932">
    <property type="entry name" value="PPM-type_phosphatase-like_dom"/>
</dbReference>
<accession>X1DF66</accession>
<evidence type="ECO:0000259" key="2">
    <source>
        <dbReference type="Pfam" id="PF07228"/>
    </source>
</evidence>
<proteinExistence type="predicted"/>
<dbReference type="EMBL" id="BART01020416">
    <property type="protein sequence ID" value="GAH03709.1"/>
    <property type="molecule type" value="Genomic_DNA"/>
</dbReference>
<evidence type="ECO:0000313" key="3">
    <source>
        <dbReference type="EMBL" id="GAH03709.1"/>
    </source>
</evidence>
<name>X1DF66_9ZZZZ</name>
<feature type="domain" description="PPM-type phosphatase" evidence="2">
    <location>
        <begin position="5"/>
        <end position="220"/>
    </location>
</feature>
<dbReference type="PANTHER" id="PTHR43156">
    <property type="entry name" value="STAGE II SPORULATION PROTEIN E-RELATED"/>
    <property type="match status" value="1"/>
</dbReference>
<feature type="non-terminal residue" evidence="3">
    <location>
        <position position="1"/>
    </location>
</feature>
<gene>
    <name evidence="3" type="ORF">S01H4_37940</name>
</gene>
<comment type="caution">
    <text evidence="3">The sequence shown here is derived from an EMBL/GenBank/DDBJ whole genome shotgun (WGS) entry which is preliminary data.</text>
</comment>
<dbReference type="PANTHER" id="PTHR43156:SF9">
    <property type="entry name" value="HAMP DOMAIN-CONTAINING PROTEIN"/>
    <property type="match status" value="1"/>
</dbReference>
<reference evidence="3" key="1">
    <citation type="journal article" date="2014" name="Front. Microbiol.">
        <title>High frequency of phylogenetically diverse reductive dehalogenase-homologous genes in deep subseafloor sedimentary metagenomes.</title>
        <authorList>
            <person name="Kawai M."/>
            <person name="Futagami T."/>
            <person name="Toyoda A."/>
            <person name="Takaki Y."/>
            <person name="Nishi S."/>
            <person name="Hori S."/>
            <person name="Arai W."/>
            <person name="Tsubouchi T."/>
            <person name="Morono Y."/>
            <person name="Uchiyama I."/>
            <person name="Ito T."/>
            <person name="Fujiyama A."/>
            <person name="Inagaki F."/>
            <person name="Takami H."/>
        </authorList>
    </citation>
    <scope>NUCLEOTIDE SEQUENCE</scope>
    <source>
        <strain evidence="3">Expedition CK06-06</strain>
    </source>
</reference>
<protein>
    <recommendedName>
        <fullName evidence="2">PPM-type phosphatase domain-containing protein</fullName>
    </recommendedName>
</protein>
<sequence length="221" mass="25283">REIDGFTVIIVADSTGHGVPGALMSMLGVTLLNEQFRTFGIRQPDVILRHLRNKVKDILAQEGSASDQKDGMDMAIVIIDPEKKELQFAGANRPLFLFRKKAQIAIEETIPYSSLENDEYELFSIKGDKQPIGVHWEETEFTNHVIKLHEHDCLYIFTDGFVDQYGGEKRKKFKTRNFKKLLLSVQAESMKNQKTLIEDAFEEWRGSHEQIDDVCVIGVRI</sequence>
<dbReference type="InterPro" id="IPR036457">
    <property type="entry name" value="PPM-type-like_dom_sf"/>
</dbReference>
<organism evidence="3">
    <name type="scientific">marine sediment metagenome</name>
    <dbReference type="NCBI Taxonomy" id="412755"/>
    <lineage>
        <taxon>unclassified sequences</taxon>
        <taxon>metagenomes</taxon>
        <taxon>ecological metagenomes</taxon>
    </lineage>
</organism>
<keyword evidence="1" id="KW-0378">Hydrolase</keyword>